<proteinExistence type="predicted"/>
<keyword evidence="1" id="KW-0472">Membrane</keyword>
<reference evidence="2 3" key="1">
    <citation type="submission" date="2021-03" db="EMBL/GenBank/DDBJ databases">
        <authorList>
            <person name="King G.J."/>
            <person name="Bancroft I."/>
            <person name="Baten A."/>
            <person name="Bloomfield J."/>
            <person name="Borpatragohain P."/>
            <person name="He Z."/>
            <person name="Irish N."/>
            <person name="Irwin J."/>
            <person name="Liu K."/>
            <person name="Mauleon R.P."/>
            <person name="Moore J."/>
            <person name="Morris R."/>
            <person name="Ostergaard L."/>
            <person name="Wang B."/>
            <person name="Wells R."/>
        </authorList>
    </citation>
    <scope>NUCLEOTIDE SEQUENCE [LARGE SCALE GENOMIC DNA]</scope>
    <source>
        <strain evidence="2">R-o-18</strain>
        <tissue evidence="2">Leaf</tissue>
    </source>
</reference>
<feature type="transmembrane region" description="Helical" evidence="1">
    <location>
        <begin position="78"/>
        <end position="99"/>
    </location>
</feature>
<dbReference type="EMBL" id="JADBGQ010000005">
    <property type="protein sequence ID" value="KAG5398381.1"/>
    <property type="molecule type" value="Genomic_DNA"/>
</dbReference>
<dbReference type="Proteomes" id="UP000823674">
    <property type="component" value="Chromosome A05"/>
</dbReference>
<sequence>TNCNGPIPRRLTGVIEGALWIRVYSFKQPYVSRYWSRESTGAKPSLKYHHTHIHILLLTILRTGKWKWRSEQQWVAQLGFYPIFLWIGHISYGCFHILVDWPHLLWIPSDRTKGS</sequence>
<feature type="non-terminal residue" evidence="2">
    <location>
        <position position="1"/>
    </location>
</feature>
<accession>A0ABQ7MKF7</accession>
<evidence type="ECO:0000256" key="1">
    <source>
        <dbReference type="SAM" id="Phobius"/>
    </source>
</evidence>
<gene>
    <name evidence="2" type="primary">A05g508570.1_BraROA</name>
    <name evidence="2" type="ORF">IGI04_020195</name>
</gene>
<keyword evidence="1" id="KW-0812">Transmembrane</keyword>
<keyword evidence="3" id="KW-1185">Reference proteome</keyword>
<protein>
    <submittedName>
        <fullName evidence="2">Uncharacterized protein</fullName>
    </submittedName>
</protein>
<name>A0ABQ7MKF7_BRACM</name>
<evidence type="ECO:0000313" key="3">
    <source>
        <dbReference type="Proteomes" id="UP000823674"/>
    </source>
</evidence>
<keyword evidence="1" id="KW-1133">Transmembrane helix</keyword>
<evidence type="ECO:0000313" key="2">
    <source>
        <dbReference type="EMBL" id="KAG5398381.1"/>
    </source>
</evidence>
<comment type="caution">
    <text evidence="2">The sequence shown here is derived from an EMBL/GenBank/DDBJ whole genome shotgun (WGS) entry which is preliminary data.</text>
</comment>
<organism evidence="2 3">
    <name type="scientific">Brassica rapa subsp. trilocularis</name>
    <dbReference type="NCBI Taxonomy" id="1813537"/>
    <lineage>
        <taxon>Eukaryota</taxon>
        <taxon>Viridiplantae</taxon>
        <taxon>Streptophyta</taxon>
        <taxon>Embryophyta</taxon>
        <taxon>Tracheophyta</taxon>
        <taxon>Spermatophyta</taxon>
        <taxon>Magnoliopsida</taxon>
        <taxon>eudicotyledons</taxon>
        <taxon>Gunneridae</taxon>
        <taxon>Pentapetalae</taxon>
        <taxon>rosids</taxon>
        <taxon>malvids</taxon>
        <taxon>Brassicales</taxon>
        <taxon>Brassicaceae</taxon>
        <taxon>Brassiceae</taxon>
        <taxon>Brassica</taxon>
    </lineage>
</organism>